<accession>A0A1D1VXL8</accession>
<sequence>MSTVSALLKDAMGSSKSLTITPDALKTIQLNYEDEKPETVSNDPLAKSEKLKTTSHEGMGDK</sequence>
<organism evidence="2 3">
    <name type="scientific">Ramazzottius varieornatus</name>
    <name type="common">Water bear</name>
    <name type="synonym">Tardigrade</name>
    <dbReference type="NCBI Taxonomy" id="947166"/>
    <lineage>
        <taxon>Eukaryota</taxon>
        <taxon>Metazoa</taxon>
        <taxon>Ecdysozoa</taxon>
        <taxon>Tardigrada</taxon>
        <taxon>Eutardigrada</taxon>
        <taxon>Parachela</taxon>
        <taxon>Hypsibioidea</taxon>
        <taxon>Ramazzottiidae</taxon>
        <taxon>Ramazzottius</taxon>
    </lineage>
</organism>
<gene>
    <name evidence="2" type="primary">RvY_14144-1</name>
    <name evidence="2" type="synonym">RvY_14144.1</name>
    <name evidence="2" type="ORF">RvY_14144</name>
</gene>
<evidence type="ECO:0000313" key="2">
    <source>
        <dbReference type="EMBL" id="GAV03764.1"/>
    </source>
</evidence>
<dbReference type="EMBL" id="BDGG01000010">
    <property type="protein sequence ID" value="GAV03764.1"/>
    <property type="molecule type" value="Genomic_DNA"/>
</dbReference>
<evidence type="ECO:0000256" key="1">
    <source>
        <dbReference type="SAM" id="MobiDB-lite"/>
    </source>
</evidence>
<name>A0A1D1VXL8_RAMVA</name>
<dbReference type="AlphaFoldDB" id="A0A1D1VXL8"/>
<protein>
    <submittedName>
        <fullName evidence="2">Uncharacterized protein</fullName>
    </submittedName>
</protein>
<reference evidence="2 3" key="1">
    <citation type="journal article" date="2016" name="Nat. Commun.">
        <title>Extremotolerant tardigrade genome and improved radiotolerance of human cultured cells by tardigrade-unique protein.</title>
        <authorList>
            <person name="Hashimoto T."/>
            <person name="Horikawa D.D."/>
            <person name="Saito Y."/>
            <person name="Kuwahara H."/>
            <person name="Kozuka-Hata H."/>
            <person name="Shin-I T."/>
            <person name="Minakuchi Y."/>
            <person name="Ohishi K."/>
            <person name="Motoyama A."/>
            <person name="Aizu T."/>
            <person name="Enomoto A."/>
            <person name="Kondo K."/>
            <person name="Tanaka S."/>
            <person name="Hara Y."/>
            <person name="Koshikawa S."/>
            <person name="Sagara H."/>
            <person name="Miura T."/>
            <person name="Yokobori S."/>
            <person name="Miyagawa K."/>
            <person name="Suzuki Y."/>
            <person name="Kubo T."/>
            <person name="Oyama M."/>
            <person name="Kohara Y."/>
            <person name="Fujiyama A."/>
            <person name="Arakawa K."/>
            <person name="Katayama T."/>
            <person name="Toyoda A."/>
            <person name="Kunieda T."/>
        </authorList>
    </citation>
    <scope>NUCLEOTIDE SEQUENCE [LARGE SCALE GENOMIC DNA]</scope>
    <source>
        <strain evidence="2 3">YOKOZUNA-1</strain>
    </source>
</reference>
<comment type="caution">
    <text evidence="2">The sequence shown here is derived from an EMBL/GenBank/DDBJ whole genome shotgun (WGS) entry which is preliminary data.</text>
</comment>
<evidence type="ECO:0000313" key="3">
    <source>
        <dbReference type="Proteomes" id="UP000186922"/>
    </source>
</evidence>
<dbReference type="Proteomes" id="UP000186922">
    <property type="component" value="Unassembled WGS sequence"/>
</dbReference>
<keyword evidence="3" id="KW-1185">Reference proteome</keyword>
<feature type="region of interest" description="Disordered" evidence="1">
    <location>
        <begin position="33"/>
        <end position="62"/>
    </location>
</feature>
<feature type="compositionally biased region" description="Basic and acidic residues" evidence="1">
    <location>
        <begin position="46"/>
        <end position="62"/>
    </location>
</feature>
<proteinExistence type="predicted"/>